<dbReference type="InterPro" id="IPR025508">
    <property type="entry name" value="DUF4395"/>
</dbReference>
<dbReference type="InterPro" id="IPR016942">
    <property type="entry name" value="UCP030042"/>
</dbReference>
<keyword evidence="1" id="KW-0472">Membrane</keyword>
<feature type="transmembrane region" description="Helical" evidence="1">
    <location>
        <begin position="79"/>
        <end position="98"/>
    </location>
</feature>
<evidence type="ECO:0000259" key="2">
    <source>
        <dbReference type="Pfam" id="PF14340"/>
    </source>
</evidence>
<reference evidence="3" key="1">
    <citation type="submission" date="2020-12" db="EMBL/GenBank/DDBJ databases">
        <authorList>
            <person name="Huq M.A."/>
        </authorList>
    </citation>
    <scope>NUCLEOTIDE SEQUENCE</scope>
    <source>
        <strain evidence="3">MAHUQ-46</strain>
    </source>
</reference>
<protein>
    <submittedName>
        <fullName evidence="3">DUF4395 domain-containing protein</fullName>
    </submittedName>
</protein>
<keyword evidence="4" id="KW-1185">Reference proteome</keyword>
<dbReference type="Pfam" id="PF14340">
    <property type="entry name" value="DUF4395"/>
    <property type="match status" value="1"/>
</dbReference>
<dbReference type="EMBL" id="JAELUP010000013">
    <property type="protein sequence ID" value="MBJ6360770.1"/>
    <property type="molecule type" value="Genomic_DNA"/>
</dbReference>
<name>A0A934J5G6_9BACL</name>
<dbReference type="RefSeq" id="WP_199018318.1">
    <property type="nucleotide sequence ID" value="NZ_JAELUP010000013.1"/>
</dbReference>
<feature type="domain" description="DUF4395" evidence="2">
    <location>
        <begin position="4"/>
        <end position="129"/>
    </location>
</feature>
<comment type="caution">
    <text evidence="3">The sequence shown here is derived from an EMBL/GenBank/DDBJ whole genome shotgun (WGS) entry which is preliminary data.</text>
</comment>
<proteinExistence type="predicted"/>
<evidence type="ECO:0000313" key="3">
    <source>
        <dbReference type="EMBL" id="MBJ6360770.1"/>
    </source>
</evidence>
<gene>
    <name evidence="3" type="ORF">JFN88_05465</name>
</gene>
<keyword evidence="1" id="KW-0812">Transmembrane</keyword>
<evidence type="ECO:0000256" key="1">
    <source>
        <dbReference type="SAM" id="Phobius"/>
    </source>
</evidence>
<keyword evidence="1" id="KW-1133">Transmembrane helix</keyword>
<dbReference type="Proteomes" id="UP000640274">
    <property type="component" value="Unassembled WGS sequence"/>
</dbReference>
<organism evidence="3 4">
    <name type="scientific">Paenibacillus roseus</name>
    <dbReference type="NCBI Taxonomy" id="2798579"/>
    <lineage>
        <taxon>Bacteria</taxon>
        <taxon>Bacillati</taxon>
        <taxon>Bacillota</taxon>
        <taxon>Bacilli</taxon>
        <taxon>Bacillales</taxon>
        <taxon>Paenibacillaceae</taxon>
        <taxon>Paenibacillus</taxon>
    </lineage>
</organism>
<dbReference type="AlphaFoldDB" id="A0A934J5G6"/>
<accession>A0A934J5G6</accession>
<feature type="transmembrane region" description="Helical" evidence="1">
    <location>
        <begin position="104"/>
        <end position="127"/>
    </location>
</feature>
<evidence type="ECO:0000313" key="4">
    <source>
        <dbReference type="Proteomes" id="UP000640274"/>
    </source>
</evidence>
<feature type="transmembrane region" description="Helical" evidence="1">
    <location>
        <begin position="16"/>
        <end position="38"/>
    </location>
</feature>
<dbReference type="PIRSF" id="PIRSF030042">
    <property type="entry name" value="UCP030042"/>
    <property type="match status" value="1"/>
</dbReference>
<sequence>MHEIPMRYVKANQTGIVLFVILSFFFNQPLLLGILWVIQLVGLASGGKWNLFVRIAKPLLKNKGTETQAAELQRFNNSLAVLFLTLALISTALGWQIVSYIFSAMLLLAASAALLGYCIGCTVYFWYKQFRAGRRIGRSS</sequence>